<reference evidence="1" key="1">
    <citation type="submission" date="2017-05" db="EMBL/GenBank/DDBJ databases">
        <authorList>
            <person name="Imhoff J.F."/>
            <person name="Rahn T."/>
            <person name="Kuenzel S."/>
            <person name="Neulinger S.C."/>
        </authorList>
    </citation>
    <scope>NUCLEOTIDE SEQUENCE</scope>
    <source>
        <strain evidence="1">DSM 4395</strain>
    </source>
</reference>
<evidence type="ECO:0000313" key="1">
    <source>
        <dbReference type="EMBL" id="MBK5928983.1"/>
    </source>
</evidence>
<evidence type="ECO:0000313" key="2">
    <source>
        <dbReference type="Proteomes" id="UP001296967"/>
    </source>
</evidence>
<dbReference type="Proteomes" id="UP001296967">
    <property type="component" value="Unassembled WGS sequence"/>
</dbReference>
<comment type="caution">
    <text evidence="1">The sequence shown here is derived from an EMBL/GenBank/DDBJ whole genome shotgun (WGS) entry which is preliminary data.</text>
</comment>
<accession>A0AAJ0UCA8</accession>
<keyword evidence="2" id="KW-1185">Reference proteome</keyword>
<reference evidence="1" key="2">
    <citation type="journal article" date="2020" name="Microorganisms">
        <title>Osmotic Adaptation and Compatible Solute Biosynthesis of Phototrophic Bacteria as Revealed from Genome Analyses.</title>
        <authorList>
            <person name="Imhoff J.F."/>
            <person name="Rahn T."/>
            <person name="Kunzel S."/>
            <person name="Keller A."/>
            <person name="Neulinger S.C."/>
        </authorList>
    </citation>
    <scope>NUCLEOTIDE SEQUENCE</scope>
    <source>
        <strain evidence="1">DSM 4395</strain>
    </source>
</reference>
<protein>
    <submittedName>
        <fullName evidence="1">Uncharacterized protein</fullName>
    </submittedName>
</protein>
<gene>
    <name evidence="1" type="ORF">CCR82_00120</name>
</gene>
<dbReference type="EMBL" id="NHSF01000004">
    <property type="protein sequence ID" value="MBK5928983.1"/>
    <property type="molecule type" value="Genomic_DNA"/>
</dbReference>
<sequence length="88" mass="9822">MVGVPVDAKSAAVRFDGLWFAGLLSNKQRKDATHHLRRMVHGLGRSIIDLERRARESARRAGKTFCQTPTARLHGARYPGPLFHSRCG</sequence>
<organism evidence="1 2">
    <name type="scientific">Halochromatium salexigens</name>
    <name type="common">Chromatium salexigens</name>
    <dbReference type="NCBI Taxonomy" id="49447"/>
    <lineage>
        <taxon>Bacteria</taxon>
        <taxon>Pseudomonadati</taxon>
        <taxon>Pseudomonadota</taxon>
        <taxon>Gammaproteobacteria</taxon>
        <taxon>Chromatiales</taxon>
        <taxon>Chromatiaceae</taxon>
        <taxon>Halochromatium</taxon>
    </lineage>
</organism>
<proteinExistence type="predicted"/>
<name>A0AAJ0UCA8_HALSE</name>
<dbReference type="AlphaFoldDB" id="A0AAJ0UCA8"/>